<dbReference type="SUPFAM" id="SSF48452">
    <property type="entry name" value="TPR-like"/>
    <property type="match status" value="1"/>
</dbReference>
<dbReference type="InterPro" id="IPR011990">
    <property type="entry name" value="TPR-like_helical_dom_sf"/>
</dbReference>
<evidence type="ECO:0000313" key="5">
    <source>
        <dbReference type="EMBL" id="RHE60805.1"/>
    </source>
</evidence>
<reference evidence="8 9" key="4">
    <citation type="submission" date="2018-08" db="EMBL/GenBank/DDBJ databases">
        <title>A genome reference for cultivated species of the human gut microbiota.</title>
        <authorList>
            <person name="Zou Y."/>
            <person name="Xue W."/>
            <person name="Luo G."/>
        </authorList>
    </citation>
    <scope>NUCLEOTIDE SEQUENCE [LARGE SCALE GENOMIC DNA]</scope>
    <source>
        <strain evidence="5 9">AM27-46</strain>
        <strain evidence="4 8">TM10-17</strain>
    </source>
</reference>
<reference evidence="3" key="3">
    <citation type="journal article" date="2018" name="BMC Genomics">
        <title>Whole genome sequencing and function prediction of 133 gut anaerobes isolated from chicken caecum in pure cultures.</title>
        <authorList>
            <person name="Medvecky M."/>
            <person name="Cejkova D."/>
            <person name="Polansky O."/>
            <person name="Karasova D."/>
            <person name="Kubasova T."/>
            <person name="Cizek A."/>
            <person name="Rychlik I."/>
        </authorList>
    </citation>
    <scope>NUCLEOTIDE SEQUENCE</scope>
    <source>
        <strain evidence="3">An67</strain>
    </source>
</reference>
<dbReference type="Gene3D" id="1.25.40.390">
    <property type="match status" value="2"/>
</dbReference>
<dbReference type="EMBL" id="QSOF01000002">
    <property type="protein sequence ID" value="RGI79758.1"/>
    <property type="molecule type" value="Genomic_DNA"/>
</dbReference>
<evidence type="ECO:0000313" key="7">
    <source>
        <dbReference type="Proteomes" id="UP000196329"/>
    </source>
</evidence>
<keyword evidence="2" id="KW-0449">Lipoprotein</keyword>
<evidence type="ECO:0000313" key="6">
    <source>
        <dbReference type="Proteomes" id="UP000095419"/>
    </source>
</evidence>
<keyword evidence="1" id="KW-0732">Signal</keyword>
<dbReference type="EMBL" id="NFHS01000004">
    <property type="protein sequence ID" value="OUN54742.1"/>
    <property type="molecule type" value="Genomic_DNA"/>
</dbReference>
<dbReference type="InterPro" id="IPR041662">
    <property type="entry name" value="SusD-like_2"/>
</dbReference>
<evidence type="ECO:0000313" key="4">
    <source>
        <dbReference type="EMBL" id="RGI79758.1"/>
    </source>
</evidence>
<reference evidence="2 6" key="1">
    <citation type="submission" date="2015-09" db="EMBL/GenBank/DDBJ databases">
        <authorList>
            <consortium name="Pathogen Informatics"/>
        </authorList>
    </citation>
    <scope>NUCLEOTIDE SEQUENCE [LARGE SCALE GENOMIC DNA]</scope>
    <source>
        <strain evidence="2 6">2789STDY5608791</strain>
    </source>
</reference>
<evidence type="ECO:0000313" key="2">
    <source>
        <dbReference type="EMBL" id="CUO57940.1"/>
    </source>
</evidence>
<organism evidence="2 6">
    <name type="scientific">Bacteroides uniformis</name>
    <dbReference type="NCBI Taxonomy" id="820"/>
    <lineage>
        <taxon>Bacteria</taxon>
        <taxon>Pseudomonadati</taxon>
        <taxon>Bacteroidota</taxon>
        <taxon>Bacteroidia</taxon>
        <taxon>Bacteroidales</taxon>
        <taxon>Bacteroidaceae</taxon>
        <taxon>Bacteroides</taxon>
    </lineage>
</organism>
<feature type="chain" id="PRO_5014251371" evidence="1">
    <location>
        <begin position="26"/>
        <end position="615"/>
    </location>
</feature>
<dbReference type="AlphaFoldDB" id="A0A174GAK4"/>
<dbReference type="Proteomes" id="UP000095419">
    <property type="component" value="Unassembled WGS sequence"/>
</dbReference>
<protein>
    <submittedName>
        <fullName evidence="2 3">Lipoprotein</fullName>
    </submittedName>
</protein>
<dbReference type="Proteomes" id="UP000196329">
    <property type="component" value="Unassembled WGS sequence"/>
</dbReference>
<dbReference type="EMBL" id="QSKL01000003">
    <property type="protein sequence ID" value="RHE60805.1"/>
    <property type="molecule type" value="Genomic_DNA"/>
</dbReference>
<evidence type="ECO:0000256" key="1">
    <source>
        <dbReference type="SAM" id="SignalP"/>
    </source>
</evidence>
<sequence length="615" mass="68502">MKLFKSMILCSVGALMTLFSGCSDWLDVNVDPENPTAGNATYDSRLAHIEFYTNSATQFAAWRSSMSMGDWTRYYDGGTYWNMSYWSPQTGAVTTPYQWWFCGAAVNIPFLIDKATAAEAWHYVGAARVIRAYGFMLMTDLYGEMPYKSSEAEAGVTPTYNDGKTIYLGCLADLDTAIEMFQKEQGSATASLAVGDIWNGGSVDKWLKLAYLLKARYINKLIKKGEGSYLEGKYDAAEILACLDKAQQSNADNTVFNHIDANNSHDVLGWDEPVDYSPLFSVCGMNAGYMPTKMLYDNLTNFAGSGIEDPRADKILPWAYSKQSSNSPAEVKFKNGWRRSMGVDMIGNDSPSLTGGPLRSNFSAAKGWWIDSESSTRKGDTIYVECTSQCKAYQGRPDLLYRRDGTDASRESGTFYTRVSSPTYIGTYAEACFIRAEVLFNQGNKGAAFNAYKKGIAASIDGMNDKLKVWCREDANLEACPSFSPMTQTDIDNYLNNGIGTEENITLGKILTQKRLALHFSMEIWNDMRRYDFNPELFLGWGIPARYGVDATAQKNIPQGKQFRRWQQCSHELNYNTANLQAIGATVPGADTSIALWNAAEDVWTLPVWWDSAQN</sequence>
<gene>
    <name evidence="3" type="ORF">B5G17_09430</name>
    <name evidence="5" type="ORF">DW729_06295</name>
    <name evidence="4" type="ORF">DXD90_02520</name>
    <name evidence="2" type="ORF">ERS417307_01941</name>
</gene>
<evidence type="ECO:0000313" key="8">
    <source>
        <dbReference type="Proteomes" id="UP000263754"/>
    </source>
</evidence>
<name>A0A174GAK4_BACUN</name>
<dbReference type="PROSITE" id="PS51257">
    <property type="entry name" value="PROKAR_LIPOPROTEIN"/>
    <property type="match status" value="1"/>
</dbReference>
<dbReference type="EMBL" id="CYZF01000005">
    <property type="protein sequence ID" value="CUO57940.1"/>
    <property type="molecule type" value="Genomic_DNA"/>
</dbReference>
<accession>A0A174GAK4</accession>
<evidence type="ECO:0000313" key="3">
    <source>
        <dbReference type="EMBL" id="OUN54742.1"/>
    </source>
</evidence>
<evidence type="ECO:0000313" key="9">
    <source>
        <dbReference type="Proteomes" id="UP000284640"/>
    </source>
</evidence>
<dbReference type="Pfam" id="PF12771">
    <property type="entry name" value="SusD-like_2"/>
    <property type="match status" value="2"/>
</dbReference>
<reference evidence="7" key="2">
    <citation type="submission" date="2017-04" db="EMBL/GenBank/DDBJ databases">
        <title>Function of individual gut microbiota members based on whole genome sequencing of pure cultures obtained from chicken caecum.</title>
        <authorList>
            <person name="Medvecky M."/>
            <person name="Cejkova D."/>
            <person name="Polansky O."/>
            <person name="Karasova D."/>
            <person name="Kubasova T."/>
            <person name="Cizek A."/>
            <person name="Rychlik I."/>
        </authorList>
    </citation>
    <scope>NUCLEOTIDE SEQUENCE [LARGE SCALE GENOMIC DNA]</scope>
    <source>
        <strain evidence="7">An67</strain>
    </source>
</reference>
<dbReference type="RefSeq" id="WP_055288657.1">
    <property type="nucleotide sequence ID" value="NZ_CYZF01000005.1"/>
</dbReference>
<dbReference type="Proteomes" id="UP000284640">
    <property type="component" value="Unassembled WGS sequence"/>
</dbReference>
<feature type="signal peptide" evidence="1">
    <location>
        <begin position="1"/>
        <end position="25"/>
    </location>
</feature>
<proteinExistence type="predicted"/>
<dbReference type="Proteomes" id="UP000263754">
    <property type="component" value="Unassembled WGS sequence"/>
</dbReference>